<comment type="similarity">
    <text evidence="1">Belongs to the OSBP family.</text>
</comment>
<dbReference type="PANTHER" id="PTHR10972">
    <property type="entry name" value="OXYSTEROL-BINDING PROTEIN-RELATED"/>
    <property type="match status" value="1"/>
</dbReference>
<dbReference type="RefSeq" id="XP_026672142.1">
    <property type="nucleotide sequence ID" value="XM_026816341.1"/>
</dbReference>
<dbReference type="GO" id="GO:0032934">
    <property type="term" value="F:sterol binding"/>
    <property type="evidence" value="ECO:0007669"/>
    <property type="project" value="TreeGrafter"/>
</dbReference>
<dbReference type="InterPro" id="IPR037239">
    <property type="entry name" value="OSBP_sf"/>
</dbReference>
<dbReference type="GO" id="GO:0097038">
    <property type="term" value="C:perinuclear endoplasmic reticulum"/>
    <property type="evidence" value="ECO:0007669"/>
    <property type="project" value="TreeGrafter"/>
</dbReference>
<gene>
    <name evidence="4" type="primary">LOC108628232</name>
</gene>
<dbReference type="Pfam" id="PF01237">
    <property type="entry name" value="Oxysterol_BP"/>
    <property type="match status" value="1"/>
</dbReference>
<keyword evidence="2" id="KW-0597">Phosphoprotein</keyword>
<organism evidence="3 4">
    <name type="scientific">Ceratina calcarata</name>
    <dbReference type="NCBI Taxonomy" id="156304"/>
    <lineage>
        <taxon>Eukaryota</taxon>
        <taxon>Metazoa</taxon>
        <taxon>Ecdysozoa</taxon>
        <taxon>Arthropoda</taxon>
        <taxon>Hexapoda</taxon>
        <taxon>Insecta</taxon>
        <taxon>Pterygota</taxon>
        <taxon>Neoptera</taxon>
        <taxon>Endopterygota</taxon>
        <taxon>Hymenoptera</taxon>
        <taxon>Apocrita</taxon>
        <taxon>Aculeata</taxon>
        <taxon>Apoidea</taxon>
        <taxon>Anthophila</taxon>
        <taxon>Apidae</taxon>
        <taxon>Ceratina</taxon>
        <taxon>Zadontomerus</taxon>
    </lineage>
</organism>
<dbReference type="SUPFAM" id="SSF144000">
    <property type="entry name" value="Oxysterol-binding protein-like"/>
    <property type="match status" value="1"/>
</dbReference>
<protein>
    <submittedName>
        <fullName evidence="4">Oxysterol-binding protein 1-like</fullName>
    </submittedName>
</protein>
<reference evidence="4" key="1">
    <citation type="submission" date="2025-08" db="UniProtKB">
        <authorList>
            <consortium name="RefSeq"/>
        </authorList>
    </citation>
    <scope>IDENTIFICATION</scope>
    <source>
        <tissue evidence="4">Whole body</tissue>
    </source>
</reference>
<dbReference type="KEGG" id="ccal:108628232"/>
<dbReference type="GO" id="GO:0005886">
    <property type="term" value="C:plasma membrane"/>
    <property type="evidence" value="ECO:0007669"/>
    <property type="project" value="TreeGrafter"/>
</dbReference>
<dbReference type="AlphaFoldDB" id="A0AAJ7WDD0"/>
<keyword evidence="3" id="KW-1185">Reference proteome</keyword>
<dbReference type="Proteomes" id="UP000694925">
    <property type="component" value="Unplaced"/>
</dbReference>
<evidence type="ECO:0000313" key="3">
    <source>
        <dbReference type="Proteomes" id="UP000694925"/>
    </source>
</evidence>
<evidence type="ECO:0000256" key="2">
    <source>
        <dbReference type="ARBA" id="ARBA00022553"/>
    </source>
</evidence>
<dbReference type="GO" id="GO:0005829">
    <property type="term" value="C:cytosol"/>
    <property type="evidence" value="ECO:0007669"/>
    <property type="project" value="TreeGrafter"/>
</dbReference>
<name>A0AAJ7WDD0_9HYME</name>
<evidence type="ECO:0000256" key="1">
    <source>
        <dbReference type="ARBA" id="ARBA00008842"/>
    </source>
</evidence>
<proteinExistence type="inferred from homology"/>
<evidence type="ECO:0000313" key="4">
    <source>
        <dbReference type="RefSeq" id="XP_026672142.1"/>
    </source>
</evidence>
<sequence length="84" mass="10039">MENGQWDEANAEKLRLEEKQRAVRRAREHEAEKAATQGLPYEAYEPLWFKKEQDPYTDSLCYIYGGEYWECKSKGDWSRCPNIF</sequence>
<dbReference type="PANTHER" id="PTHR10972:SF205">
    <property type="entry name" value="OXYSTEROL-BINDING PROTEIN 1"/>
    <property type="match status" value="1"/>
</dbReference>
<accession>A0AAJ7WDD0</accession>
<dbReference type="InterPro" id="IPR000648">
    <property type="entry name" value="Oxysterol-bd"/>
</dbReference>
<dbReference type="GeneID" id="108628232"/>